<dbReference type="SUPFAM" id="SSF52540">
    <property type="entry name" value="P-loop containing nucleoside triphosphate hydrolases"/>
    <property type="match status" value="1"/>
</dbReference>
<proteinExistence type="predicted"/>
<name>A0A937EQT4_9ACTN</name>
<evidence type="ECO:0000259" key="2">
    <source>
        <dbReference type="Pfam" id="PF05729"/>
    </source>
</evidence>
<feature type="transmembrane region" description="Helical" evidence="1">
    <location>
        <begin position="491"/>
        <end position="512"/>
    </location>
</feature>
<dbReference type="Gene3D" id="3.40.50.300">
    <property type="entry name" value="P-loop containing nucleotide triphosphate hydrolases"/>
    <property type="match status" value="1"/>
</dbReference>
<comment type="caution">
    <text evidence="3">The sequence shown here is derived from an EMBL/GenBank/DDBJ whole genome shotgun (WGS) entry which is preliminary data.</text>
</comment>
<feature type="transmembrane region" description="Helical" evidence="1">
    <location>
        <begin position="569"/>
        <end position="597"/>
    </location>
</feature>
<dbReference type="InterPro" id="IPR027417">
    <property type="entry name" value="P-loop_NTPase"/>
</dbReference>
<feature type="transmembrane region" description="Helical" evidence="1">
    <location>
        <begin position="456"/>
        <end position="479"/>
    </location>
</feature>
<reference evidence="3" key="1">
    <citation type="submission" date="2021-01" db="EMBL/GenBank/DDBJ databases">
        <title>WGS of actinomycetes isolated from Thailand.</title>
        <authorList>
            <person name="Thawai C."/>
        </authorList>
    </citation>
    <scope>NUCLEOTIDE SEQUENCE</scope>
    <source>
        <strain evidence="3">RCU-197</strain>
    </source>
</reference>
<feature type="transmembrane region" description="Helical" evidence="1">
    <location>
        <begin position="382"/>
        <end position="402"/>
    </location>
</feature>
<feature type="domain" description="NACHT" evidence="2">
    <location>
        <begin position="81"/>
        <end position="229"/>
    </location>
</feature>
<keyword evidence="1" id="KW-0472">Membrane</keyword>
<dbReference type="EMBL" id="JAERRK010000023">
    <property type="protein sequence ID" value="MBL1086506.1"/>
    <property type="molecule type" value="Genomic_DNA"/>
</dbReference>
<feature type="transmembrane region" description="Helical" evidence="1">
    <location>
        <begin position="408"/>
        <end position="425"/>
    </location>
</feature>
<gene>
    <name evidence="3" type="ORF">JK359_31870</name>
</gene>
<sequence>MALQALRWQETDLAENADRLAVEVLNAESASWLQLLGAHDRTINVPFVHHAAPAHEASGAAPQGTLNDIADYYRRLEPGRLVITGAPGAGKTVLALQLMLVLHQRRSPGDAVPVRLSLSTFDTDRALEEWIARHLMTTYGVSEKAAHALVKDRRVLPVLDGLDEMDTTPQPGYTSRAAQALRALNAYQRGTAKGQLVLTCRSRAYEALLAVREWAHDAACIELVPLDAATAWDFLTDRVGDADRWRNVLDALASSPASPLATGLSTPWRLTLAATVYEQRAPRSGIYPRHPDDLLAPALNTPEAVGEHLLHLLIPAATEVSAAHRNHAPYDPERVRAWLTVLARYLDRNVIPGRPPGETPLPNTDIVLAELWPLAGYRRIRAVVTAVATAIALAVTAVGWFWNPDFPPALAVLVGSVMLGLRAWVRPDGAKRWSPMSSSRFSGGTHRMTKGAAVDFAVVFVGAFSFGFVVLGLYGWLIAGLHAQFAADFEIRLVHGLGLGTLFGLYLGAISFQEGHGHERKFTVPVLVGLTVGSLIFLSVLGGAFDFDHLPTTGLMDGLTHGLESGLKIGLWAGLGCGAVLAFYSGEAGWWYLALLLSTRRGSGRWLPLRLGRFLDWCTRTGLLRRAGVAYQFRHLELQDFLARRDDTLP</sequence>
<keyword evidence="1" id="KW-1133">Transmembrane helix</keyword>
<dbReference type="AlphaFoldDB" id="A0A937EQT4"/>
<evidence type="ECO:0000313" key="4">
    <source>
        <dbReference type="Proteomes" id="UP000661858"/>
    </source>
</evidence>
<dbReference type="Proteomes" id="UP000661858">
    <property type="component" value="Unassembled WGS sequence"/>
</dbReference>
<evidence type="ECO:0000256" key="1">
    <source>
        <dbReference type="SAM" id="Phobius"/>
    </source>
</evidence>
<keyword evidence="4" id="KW-1185">Reference proteome</keyword>
<organism evidence="3 4">
    <name type="scientific">Streptomyces actinomycinicus</name>
    <dbReference type="NCBI Taxonomy" id="1695166"/>
    <lineage>
        <taxon>Bacteria</taxon>
        <taxon>Bacillati</taxon>
        <taxon>Actinomycetota</taxon>
        <taxon>Actinomycetes</taxon>
        <taxon>Kitasatosporales</taxon>
        <taxon>Streptomycetaceae</taxon>
        <taxon>Streptomyces</taxon>
    </lineage>
</organism>
<evidence type="ECO:0000313" key="3">
    <source>
        <dbReference type="EMBL" id="MBL1086506.1"/>
    </source>
</evidence>
<protein>
    <submittedName>
        <fullName evidence="3">NACHT domain-containing protein</fullName>
    </submittedName>
</protein>
<keyword evidence="1" id="KW-0812">Transmembrane</keyword>
<accession>A0A937EQT4</accession>
<dbReference type="InterPro" id="IPR007111">
    <property type="entry name" value="NACHT_NTPase"/>
</dbReference>
<feature type="transmembrane region" description="Helical" evidence="1">
    <location>
        <begin position="524"/>
        <end position="545"/>
    </location>
</feature>
<dbReference type="Pfam" id="PF05729">
    <property type="entry name" value="NACHT"/>
    <property type="match status" value="1"/>
</dbReference>